<proteinExistence type="predicted"/>
<dbReference type="Proteomes" id="UP000617402">
    <property type="component" value="Unassembled WGS sequence"/>
</dbReference>
<reference evidence="1 2" key="1">
    <citation type="submission" date="2020-07" db="EMBL/GenBank/DDBJ databases">
        <title>Draft whole-genome sequence of Heliobacterium chlorum DSM 3682, type strain.</title>
        <authorList>
            <person name="Kyndt J.A."/>
            <person name="Meyer T.E."/>
            <person name="Imhoff J.F."/>
        </authorList>
    </citation>
    <scope>NUCLEOTIDE SEQUENCE [LARGE SCALE GENOMIC DNA]</scope>
    <source>
        <strain evidence="1 2">DSM 3682</strain>
    </source>
</reference>
<keyword evidence="2" id="KW-1185">Reference proteome</keyword>
<comment type="caution">
    <text evidence="1">The sequence shown here is derived from an EMBL/GenBank/DDBJ whole genome shotgun (WGS) entry which is preliminary data.</text>
</comment>
<accession>A0ABR7T4C2</accession>
<dbReference type="EMBL" id="JACVHF010000008">
    <property type="protein sequence ID" value="MBC9784704.1"/>
    <property type="molecule type" value="Genomic_DNA"/>
</dbReference>
<protein>
    <submittedName>
        <fullName evidence="1">Uncharacterized protein</fullName>
    </submittedName>
</protein>
<name>A0ABR7T4C2_HELCL</name>
<evidence type="ECO:0000313" key="1">
    <source>
        <dbReference type="EMBL" id="MBC9784704.1"/>
    </source>
</evidence>
<evidence type="ECO:0000313" key="2">
    <source>
        <dbReference type="Proteomes" id="UP000617402"/>
    </source>
</evidence>
<organism evidence="1 2">
    <name type="scientific">Heliobacterium chlorum</name>
    <dbReference type="NCBI Taxonomy" id="2698"/>
    <lineage>
        <taxon>Bacteria</taxon>
        <taxon>Bacillati</taxon>
        <taxon>Bacillota</taxon>
        <taxon>Clostridia</taxon>
        <taxon>Eubacteriales</taxon>
        <taxon>Heliobacteriaceae</taxon>
        <taxon>Heliobacterium</taxon>
    </lineage>
</organism>
<gene>
    <name evidence="1" type="ORF">H1S01_09300</name>
</gene>
<sequence>MLNRDFMNQVVDSGLSKNHEFLKGNNEHIWIVFGKTTVDQLEDAAKVYSEKTGMTVEEAAGLFFATLLERRS</sequence>
<dbReference type="RefSeq" id="WP_188039933.1">
    <property type="nucleotide sequence ID" value="NZ_JACVHF010000008.1"/>
</dbReference>